<accession>A0A364Y179</accession>
<dbReference type="Proteomes" id="UP000251889">
    <property type="component" value="Unassembled WGS sequence"/>
</dbReference>
<keyword evidence="3" id="KW-1185">Reference proteome</keyword>
<reference evidence="2 3" key="1">
    <citation type="submission" date="2018-06" db="EMBL/GenBank/DDBJ databases">
        <title>Chryseolinea flavus sp. nov., a member of the phylum Bacteroidetes isolated from soil.</title>
        <authorList>
            <person name="Li Y."/>
            <person name="Wang J."/>
        </authorList>
    </citation>
    <scope>NUCLEOTIDE SEQUENCE [LARGE SCALE GENOMIC DNA]</scope>
    <source>
        <strain evidence="2 3">SDU1-6</strain>
    </source>
</reference>
<feature type="domain" description="HipA N-terminal subdomain 1" evidence="1">
    <location>
        <begin position="6"/>
        <end position="104"/>
    </location>
</feature>
<organism evidence="2 3">
    <name type="scientific">Pseudochryseolinea flava</name>
    <dbReference type="NCBI Taxonomy" id="2059302"/>
    <lineage>
        <taxon>Bacteria</taxon>
        <taxon>Pseudomonadati</taxon>
        <taxon>Bacteroidota</taxon>
        <taxon>Cytophagia</taxon>
        <taxon>Cytophagales</taxon>
        <taxon>Fulvivirgaceae</taxon>
        <taxon>Pseudochryseolinea</taxon>
    </lineage>
</organism>
<evidence type="ECO:0000259" key="1">
    <source>
        <dbReference type="Pfam" id="PF13657"/>
    </source>
</evidence>
<gene>
    <name evidence="2" type="ORF">DQQ10_18875</name>
</gene>
<sequence length="112" mass="12858">MGRKAEVYVNDNVAGILEKVSSQLFVFRYEDSYYNSPKFPAISLTMPKTQQEYQSKYLFPFFFGLLSEGDNKELQCRLLRIDPDDHFSHLLATAHTDTIGAVTVREINKSQS</sequence>
<comment type="caution">
    <text evidence="2">The sequence shown here is derived from an EMBL/GenBank/DDBJ whole genome shotgun (WGS) entry which is preliminary data.</text>
</comment>
<protein>
    <submittedName>
        <fullName evidence="2">Phosphatidylinositol kinase</fullName>
    </submittedName>
</protein>
<evidence type="ECO:0000313" key="2">
    <source>
        <dbReference type="EMBL" id="RAV99687.1"/>
    </source>
</evidence>
<keyword evidence="2" id="KW-0418">Kinase</keyword>
<dbReference type="AlphaFoldDB" id="A0A364Y179"/>
<dbReference type="InterPro" id="IPR017508">
    <property type="entry name" value="HipA_N1"/>
</dbReference>
<evidence type="ECO:0000313" key="3">
    <source>
        <dbReference type="Proteomes" id="UP000251889"/>
    </source>
</evidence>
<dbReference type="RefSeq" id="WP_112748497.1">
    <property type="nucleotide sequence ID" value="NZ_QMFY01000010.1"/>
</dbReference>
<dbReference type="NCBIfam" id="TIGR03071">
    <property type="entry name" value="couple_hipA"/>
    <property type="match status" value="1"/>
</dbReference>
<dbReference type="GO" id="GO:0016301">
    <property type="term" value="F:kinase activity"/>
    <property type="evidence" value="ECO:0007669"/>
    <property type="project" value="UniProtKB-KW"/>
</dbReference>
<dbReference type="EMBL" id="QMFY01000010">
    <property type="protein sequence ID" value="RAV99687.1"/>
    <property type="molecule type" value="Genomic_DNA"/>
</dbReference>
<dbReference type="OrthoDB" id="196808at2"/>
<keyword evidence="2" id="KW-0808">Transferase</keyword>
<proteinExistence type="predicted"/>
<name>A0A364Y179_9BACT</name>
<dbReference type="Pfam" id="PF13657">
    <property type="entry name" value="Couple_hipA"/>
    <property type="match status" value="1"/>
</dbReference>